<evidence type="ECO:0000313" key="2">
    <source>
        <dbReference type="EMBL" id="MBE1574750.1"/>
    </source>
</evidence>
<feature type="compositionally biased region" description="Basic and acidic residues" evidence="1">
    <location>
        <begin position="228"/>
        <end position="238"/>
    </location>
</feature>
<name>A0ABR9L3C8_9PSEU</name>
<dbReference type="Proteomes" id="UP000656548">
    <property type="component" value="Unassembled WGS sequence"/>
</dbReference>
<comment type="caution">
    <text evidence="2">The sequence shown here is derived from an EMBL/GenBank/DDBJ whole genome shotgun (WGS) entry which is preliminary data.</text>
</comment>
<feature type="region of interest" description="Disordered" evidence="1">
    <location>
        <begin position="1"/>
        <end position="51"/>
    </location>
</feature>
<proteinExistence type="predicted"/>
<organism evidence="2 3">
    <name type="scientific">Amycolatopsis roodepoortensis</name>
    <dbReference type="NCBI Taxonomy" id="700274"/>
    <lineage>
        <taxon>Bacteria</taxon>
        <taxon>Bacillati</taxon>
        <taxon>Actinomycetota</taxon>
        <taxon>Actinomycetes</taxon>
        <taxon>Pseudonocardiales</taxon>
        <taxon>Pseudonocardiaceae</taxon>
        <taxon>Amycolatopsis</taxon>
    </lineage>
</organism>
<evidence type="ECO:0000313" key="3">
    <source>
        <dbReference type="Proteomes" id="UP000656548"/>
    </source>
</evidence>
<sequence>MTLCVASPRSADVESKPPLRQVGGRVTRTGDPHATNGESVRITDTGDATPRPIARRKTLRSGRLRDGDRSRTHRKWGFPVFRRTIAAVSVVLATAFGLTVAADSSAAGTVTQTWSCHPRLAGQTVHVTVTAPAVVKKNVEAAVFVKVENVRPYPGPGCFLRQGGAGTGEVKIDSRKNPATIPIGGHFSVEGTQQVTFSARGTVTLGLHRSAGRSPTGGAPCPRTSSRRGRDRDGDLTARLRWCGSAPPEPASRLTA</sequence>
<accession>A0ABR9L3C8</accession>
<dbReference type="EMBL" id="JADBEJ010000001">
    <property type="protein sequence ID" value="MBE1574750.1"/>
    <property type="molecule type" value="Genomic_DNA"/>
</dbReference>
<feature type="region of interest" description="Disordered" evidence="1">
    <location>
        <begin position="207"/>
        <end position="256"/>
    </location>
</feature>
<keyword evidence="3" id="KW-1185">Reference proteome</keyword>
<evidence type="ECO:0000256" key="1">
    <source>
        <dbReference type="SAM" id="MobiDB-lite"/>
    </source>
</evidence>
<gene>
    <name evidence="2" type="ORF">H4W30_001779</name>
</gene>
<reference evidence="2 3" key="1">
    <citation type="submission" date="2020-10" db="EMBL/GenBank/DDBJ databases">
        <title>Sequencing the genomes of 1000 actinobacteria strains.</title>
        <authorList>
            <person name="Klenk H.-P."/>
        </authorList>
    </citation>
    <scope>NUCLEOTIDE SEQUENCE [LARGE SCALE GENOMIC DNA]</scope>
    <source>
        <strain evidence="2 3">DSM 46661</strain>
    </source>
</reference>
<protein>
    <submittedName>
        <fullName evidence="2">Uncharacterized protein</fullName>
    </submittedName>
</protein>